<dbReference type="PANTHER" id="PTHR34599">
    <property type="entry name" value="PEROXIDASE-RELATED"/>
    <property type="match status" value="1"/>
</dbReference>
<name>A0ABW3JL47_9FLAO</name>
<keyword evidence="1" id="KW-0732">Signal</keyword>
<feature type="domain" description="DUF6851" evidence="3">
    <location>
        <begin position="51"/>
        <end position="205"/>
    </location>
</feature>
<evidence type="ECO:0000313" key="5">
    <source>
        <dbReference type="Proteomes" id="UP001597061"/>
    </source>
</evidence>
<dbReference type="InterPro" id="IPR052559">
    <property type="entry name" value="V-haloperoxidase"/>
</dbReference>
<dbReference type="PANTHER" id="PTHR34599:SF2">
    <property type="entry name" value="TRAF-TYPE DOMAIN-CONTAINING PROTEIN"/>
    <property type="match status" value="1"/>
</dbReference>
<dbReference type="SUPFAM" id="SSF48317">
    <property type="entry name" value="Acid phosphatase/Vanadium-dependent haloperoxidase"/>
    <property type="match status" value="1"/>
</dbReference>
<dbReference type="NCBIfam" id="TIGR04183">
    <property type="entry name" value="Por_Secre_tail"/>
    <property type="match status" value="1"/>
</dbReference>
<keyword evidence="5" id="KW-1185">Reference proteome</keyword>
<protein>
    <submittedName>
        <fullName evidence="4">T9SS type A sorting domain-containing protein</fullName>
    </submittedName>
</protein>
<dbReference type="InterPro" id="IPR049283">
    <property type="entry name" value="DUF6851"/>
</dbReference>
<sequence>MKRAFIIVFLFCCLSVKSQQSVARKWNEVLLEAIRNDYARPTVHARNLFHISAAMFDAWAVFSEESQSYLLGNDLHGFVSQFENFKNIPGAVENLREKAVSYAAYRLIIHRFSNSPGAVKIVQLANELFTGQLGYDANFVSIDYSTGSAAALGNYIAMQYIEYGLQDGSNEANNYENVYYTPINAPLNPSAIGNQTIIDPNRWQPLSFEEFIDQSGNVIKEKTPAFLSPEWGNVASFALTENDLTNFERNSKVYHVYFDPGQPPQLGSNSDNSDLYKWAFTLNAVWASHLSSDDGVLWDISPNTIGNISFSSFPTSFSDYPSFYNFFEGGDISMGRNLNPVTGAPYQVQVVPRGDYTRVLAEFWADGPDSETPPGHWFVLLNYVSDHIFEKRFKGEGEVLNDLEWDIKSYFILGGVVHDAAIAAWGIKGWYDYIRPISAIRYMASKGQSTDSSQYNYNEDGISLIDGYIEIVQENDALAGENGENIGKIKLNTWKGHDYIDNPENDVAGVGWILAENWWPYQRPSFVTPPFAGYLSGHSTYSRAAAETLTLLTGSECFPEGLGEFIAKKNEFLVFEEGPSQDVKLQWATYRDASDQCSLSRIWGGIHPPVDDIPGRIIGEKIGRQGFEYSLQYFSGKTNSMPDLNSEVLVYPNPITNELNIKFYKEVDSPININVYDMMGKLVLTKTFLESTIKINMECYSKGLYLLNFSDKNLNRLIVKK</sequence>
<evidence type="ECO:0000256" key="1">
    <source>
        <dbReference type="ARBA" id="ARBA00022729"/>
    </source>
</evidence>
<dbReference type="InterPro" id="IPR026444">
    <property type="entry name" value="Secre_tail"/>
</dbReference>
<dbReference type="EMBL" id="JBHTJI010000042">
    <property type="protein sequence ID" value="MFD0991099.1"/>
    <property type="molecule type" value="Genomic_DNA"/>
</dbReference>
<evidence type="ECO:0000313" key="4">
    <source>
        <dbReference type="EMBL" id="MFD0991099.1"/>
    </source>
</evidence>
<dbReference type="Gene3D" id="1.10.606.10">
    <property type="entry name" value="Vanadium-containing Chloroperoxidase, domain 2"/>
    <property type="match status" value="1"/>
</dbReference>
<dbReference type="InterPro" id="IPR016119">
    <property type="entry name" value="Br/Cl_peroxidase_C"/>
</dbReference>
<comment type="caution">
    <text evidence="4">The sequence shown here is derived from an EMBL/GenBank/DDBJ whole genome shotgun (WGS) entry which is preliminary data.</text>
</comment>
<reference evidence="5" key="1">
    <citation type="journal article" date="2019" name="Int. J. Syst. Evol. Microbiol.">
        <title>The Global Catalogue of Microorganisms (GCM) 10K type strain sequencing project: providing services to taxonomists for standard genome sequencing and annotation.</title>
        <authorList>
            <consortium name="The Broad Institute Genomics Platform"/>
            <consortium name="The Broad Institute Genome Sequencing Center for Infectious Disease"/>
            <person name="Wu L."/>
            <person name="Ma J."/>
        </authorList>
    </citation>
    <scope>NUCLEOTIDE SEQUENCE [LARGE SCALE GENOMIC DNA]</scope>
    <source>
        <strain evidence="5">CCUG 62414</strain>
    </source>
</reference>
<dbReference type="RefSeq" id="WP_379926776.1">
    <property type="nucleotide sequence ID" value="NZ_JBHTJI010000042.1"/>
</dbReference>
<dbReference type="Pfam" id="PF21167">
    <property type="entry name" value="DUF6851"/>
    <property type="match status" value="1"/>
</dbReference>
<proteinExistence type="predicted"/>
<feature type="domain" description="Secretion system C-terminal sorting" evidence="2">
    <location>
        <begin position="650"/>
        <end position="714"/>
    </location>
</feature>
<organism evidence="4 5">
    <name type="scientific">Mariniflexile jejuense</name>
    <dbReference type="NCBI Taxonomy" id="1173582"/>
    <lineage>
        <taxon>Bacteria</taxon>
        <taxon>Pseudomonadati</taxon>
        <taxon>Bacteroidota</taxon>
        <taxon>Flavobacteriia</taxon>
        <taxon>Flavobacteriales</taxon>
        <taxon>Flavobacteriaceae</taxon>
        <taxon>Mariniflexile</taxon>
    </lineage>
</organism>
<evidence type="ECO:0000259" key="2">
    <source>
        <dbReference type="Pfam" id="PF18962"/>
    </source>
</evidence>
<dbReference type="Proteomes" id="UP001597061">
    <property type="component" value="Unassembled WGS sequence"/>
</dbReference>
<dbReference type="InterPro" id="IPR036938">
    <property type="entry name" value="PAP2/HPO_sf"/>
</dbReference>
<evidence type="ECO:0000259" key="3">
    <source>
        <dbReference type="Pfam" id="PF21167"/>
    </source>
</evidence>
<dbReference type="Pfam" id="PF18962">
    <property type="entry name" value="Por_Secre_tail"/>
    <property type="match status" value="1"/>
</dbReference>
<dbReference type="CDD" id="cd03398">
    <property type="entry name" value="PAP2_haloperoxidase"/>
    <property type="match status" value="1"/>
</dbReference>
<accession>A0ABW3JL47</accession>
<gene>
    <name evidence="4" type="ORF">ACFQ1R_13405</name>
</gene>